<dbReference type="Proteomes" id="UP000184368">
    <property type="component" value="Unassembled WGS sequence"/>
</dbReference>
<dbReference type="GO" id="GO:0004553">
    <property type="term" value="F:hydrolase activity, hydrolyzing O-glycosyl compounds"/>
    <property type="evidence" value="ECO:0007669"/>
    <property type="project" value="InterPro"/>
</dbReference>
<evidence type="ECO:0000256" key="5">
    <source>
        <dbReference type="PIRSR" id="PIRSR606710-1"/>
    </source>
</evidence>
<feature type="active site" description="Proton donor" evidence="5">
    <location>
        <position position="271"/>
    </location>
</feature>
<reference evidence="10 11" key="1">
    <citation type="submission" date="2016-11" db="EMBL/GenBank/DDBJ databases">
        <authorList>
            <person name="Jaros S."/>
            <person name="Januszkiewicz K."/>
            <person name="Wedrychowicz H."/>
        </authorList>
    </citation>
    <scope>NUCLEOTIDE SEQUENCE [LARGE SCALE GENOMIC DNA]</scope>
    <source>
        <strain evidence="10 11">DSM 26897</strain>
    </source>
</reference>
<proteinExistence type="inferred from homology"/>
<dbReference type="PANTHER" id="PTHR43301:SF3">
    <property type="entry name" value="ARABINAN ENDO-1,5-ALPHA-L-ARABINOSIDASE A-RELATED"/>
    <property type="match status" value="1"/>
</dbReference>
<accession>A0A1M5AZN5</accession>
<evidence type="ECO:0000256" key="7">
    <source>
        <dbReference type="RuleBase" id="RU361187"/>
    </source>
</evidence>
<evidence type="ECO:0000313" key="10">
    <source>
        <dbReference type="EMBL" id="SHF35663.1"/>
    </source>
</evidence>
<dbReference type="Gene3D" id="2.115.10.20">
    <property type="entry name" value="Glycosyl hydrolase domain, family 43"/>
    <property type="match status" value="1"/>
</dbReference>
<keyword evidence="3 7" id="KW-0378">Hydrolase</keyword>
<dbReference type="InterPro" id="IPR006710">
    <property type="entry name" value="Glyco_hydro_43"/>
</dbReference>
<dbReference type="CDD" id="cd08998">
    <property type="entry name" value="GH43_Arb43a-like"/>
    <property type="match status" value="1"/>
</dbReference>
<evidence type="ECO:0000256" key="3">
    <source>
        <dbReference type="ARBA" id="ARBA00022801"/>
    </source>
</evidence>
<dbReference type="InterPro" id="IPR032291">
    <property type="entry name" value="Abn2_C"/>
</dbReference>
<sequence length="506" mass="55525">MPFNNMKIAQPKNICITALAALLLMGGATSCGKKDSPAPNPTPVDPPVVTPPTTSFDINAITDTYPNLVSFENRYNWGPYNTHDPSILKVGDWYYCYSTDASYGNTLPGPGIMVRKSKDLVQWSYVGQALNGLPAQAVQYIRGMNAAPNTGIWAPYIMKVGNEYRLYYSLASTGFRVSAIGLLTASNPEGPWTERGLVVQSATDGPGTNAIDPTVTVTPSGEHWMVYGSAWDGLFEVKLDPATGLAASSGDKGSLVVRRGKTGNTYNGNLEGPEIIYNPTTQYYYLFVAYDWLSTKYNTRVYRSRNANGPFLDWNGVDVTTQSDHGPMIVAPYKFSGHAGWAGVSHPSVFTDGNGQFFIGHQGRPEVNRAYMVLHVRKLFWTADGWPVASPERYALEDNAAVAQADIAGSWEQIYLNYNVVPGYENEQLSPDYQSAVDLTLNADGSLNSGGGNTWSYTAPWLELRWSNGTTDKVYVQKGRDWENKKNTIVFTGLNNNGRAVWGKKK</sequence>
<gene>
    <name evidence="10" type="ORF">SAMN05444008_10774</name>
</gene>
<comment type="similarity">
    <text evidence="2 7">Belongs to the glycosyl hydrolase 43 family.</text>
</comment>
<name>A0A1M5AZN5_9BACT</name>
<dbReference type="GO" id="GO:0005975">
    <property type="term" value="P:carbohydrate metabolic process"/>
    <property type="evidence" value="ECO:0007669"/>
    <property type="project" value="InterPro"/>
</dbReference>
<dbReference type="Gene3D" id="2.40.128.10">
    <property type="match status" value="1"/>
</dbReference>
<feature type="active site" description="Proton acceptor" evidence="5">
    <location>
        <position position="84"/>
    </location>
</feature>
<dbReference type="PANTHER" id="PTHR43301">
    <property type="entry name" value="ARABINAN ENDO-1,5-ALPHA-L-ARABINOSIDASE"/>
    <property type="match status" value="1"/>
</dbReference>
<dbReference type="AlphaFoldDB" id="A0A1M5AZN5"/>
<dbReference type="EMBL" id="FQUO01000007">
    <property type="protein sequence ID" value="SHF35663.1"/>
    <property type="molecule type" value="Genomic_DNA"/>
</dbReference>
<evidence type="ECO:0000256" key="6">
    <source>
        <dbReference type="PIRSR" id="PIRSR606710-2"/>
    </source>
</evidence>
<keyword evidence="4 7" id="KW-0326">Glycosidase</keyword>
<feature type="domain" description="Extracellular endo-alpha-(1-&gt;5)-L-arabinanase C-terminal" evidence="9">
    <location>
        <begin position="391"/>
        <end position="503"/>
    </location>
</feature>
<dbReference type="InterPro" id="IPR023296">
    <property type="entry name" value="Glyco_hydro_beta-prop_sf"/>
</dbReference>
<evidence type="ECO:0000256" key="1">
    <source>
        <dbReference type="ARBA" id="ARBA00004834"/>
    </source>
</evidence>
<dbReference type="SUPFAM" id="SSF75005">
    <property type="entry name" value="Arabinanase/levansucrase/invertase"/>
    <property type="match status" value="1"/>
</dbReference>
<evidence type="ECO:0000256" key="8">
    <source>
        <dbReference type="SAM" id="SignalP"/>
    </source>
</evidence>
<dbReference type="Pfam" id="PF16369">
    <property type="entry name" value="GH43_C"/>
    <property type="match status" value="1"/>
</dbReference>
<keyword evidence="8" id="KW-0732">Signal</keyword>
<dbReference type="STRING" id="1302690.BUE76_16350"/>
<dbReference type="OrthoDB" id="9801455at2"/>
<dbReference type="Pfam" id="PF04616">
    <property type="entry name" value="Glyco_hydro_43"/>
    <property type="match status" value="1"/>
</dbReference>
<dbReference type="RefSeq" id="WP_073042808.1">
    <property type="nucleotide sequence ID" value="NZ_FQUO01000007.1"/>
</dbReference>
<comment type="pathway">
    <text evidence="1">Glycan metabolism; L-arabinan degradation.</text>
</comment>
<keyword evidence="11" id="KW-1185">Reference proteome</keyword>
<evidence type="ECO:0000256" key="2">
    <source>
        <dbReference type="ARBA" id="ARBA00009865"/>
    </source>
</evidence>
<dbReference type="InterPro" id="IPR050727">
    <property type="entry name" value="GH43_arabinanases"/>
</dbReference>
<feature type="chain" id="PRO_5012183418" evidence="8">
    <location>
        <begin position="31"/>
        <end position="506"/>
    </location>
</feature>
<evidence type="ECO:0000259" key="9">
    <source>
        <dbReference type="Pfam" id="PF16369"/>
    </source>
</evidence>
<dbReference type="PROSITE" id="PS51257">
    <property type="entry name" value="PROKAR_LIPOPROTEIN"/>
    <property type="match status" value="1"/>
</dbReference>
<organism evidence="10 11">
    <name type="scientific">Cnuella takakiae</name>
    <dbReference type="NCBI Taxonomy" id="1302690"/>
    <lineage>
        <taxon>Bacteria</taxon>
        <taxon>Pseudomonadati</taxon>
        <taxon>Bacteroidota</taxon>
        <taxon>Chitinophagia</taxon>
        <taxon>Chitinophagales</taxon>
        <taxon>Chitinophagaceae</taxon>
        <taxon>Cnuella</taxon>
    </lineage>
</organism>
<evidence type="ECO:0000313" key="11">
    <source>
        <dbReference type="Proteomes" id="UP000184368"/>
    </source>
</evidence>
<feature type="site" description="Important for catalytic activity, responsible for pKa modulation of the active site Glu and correct orientation of both the proton donor and substrate" evidence="6">
    <location>
        <position position="212"/>
    </location>
</feature>
<protein>
    <submittedName>
        <fullName evidence="10">Arabinan endo-1,5-alpha-L-arabinosidase</fullName>
    </submittedName>
</protein>
<evidence type="ECO:0000256" key="4">
    <source>
        <dbReference type="ARBA" id="ARBA00023295"/>
    </source>
</evidence>
<feature type="signal peptide" evidence="8">
    <location>
        <begin position="1"/>
        <end position="30"/>
    </location>
</feature>